<gene>
    <name evidence="2" type="ORF">LHGZ1_2870</name>
</gene>
<organism evidence="2 3">
    <name type="scientific">Laribacter hongkongensis</name>
    <dbReference type="NCBI Taxonomy" id="168471"/>
    <lineage>
        <taxon>Bacteria</taxon>
        <taxon>Pseudomonadati</taxon>
        <taxon>Pseudomonadota</taxon>
        <taxon>Betaproteobacteria</taxon>
        <taxon>Neisseriales</taxon>
        <taxon>Aquaspirillaceae</taxon>
        <taxon>Laribacter</taxon>
    </lineage>
</organism>
<dbReference type="AlphaFoldDB" id="A0A248LMJ1"/>
<dbReference type="EMBL" id="CP022115">
    <property type="protein sequence ID" value="ASJ25701.1"/>
    <property type="molecule type" value="Genomic_DNA"/>
</dbReference>
<dbReference type="OrthoDB" id="7067229at2"/>
<dbReference type="Pfam" id="PF21841">
    <property type="entry name" value="DUF6900"/>
    <property type="match status" value="1"/>
</dbReference>
<feature type="domain" description="DUF6900" evidence="1">
    <location>
        <begin position="16"/>
        <end position="65"/>
    </location>
</feature>
<evidence type="ECO:0000313" key="2">
    <source>
        <dbReference type="EMBL" id="ASJ25701.1"/>
    </source>
</evidence>
<reference evidence="3" key="1">
    <citation type="submission" date="2017-06" db="EMBL/GenBank/DDBJ databases">
        <title>Whole genome sequence of Laribacter hongkongensis LHGZ1.</title>
        <authorList>
            <person name="Chen D."/>
            <person name="Wu H."/>
            <person name="Chen J."/>
        </authorList>
    </citation>
    <scope>NUCLEOTIDE SEQUENCE [LARGE SCALE GENOMIC DNA]</scope>
    <source>
        <strain evidence="3">LHGZ1</strain>
    </source>
</reference>
<protein>
    <recommendedName>
        <fullName evidence="1">DUF6900 domain-containing protein</fullName>
    </recommendedName>
</protein>
<dbReference type="InterPro" id="IPR054195">
    <property type="entry name" value="DUF6900"/>
</dbReference>
<evidence type="ECO:0000259" key="1">
    <source>
        <dbReference type="Pfam" id="PF21841"/>
    </source>
</evidence>
<name>A0A248LMJ1_9NEIS</name>
<accession>A0A248LMJ1</accession>
<proteinExistence type="predicted"/>
<dbReference type="Proteomes" id="UP000197424">
    <property type="component" value="Chromosome"/>
</dbReference>
<sequence length="91" mass="9761">MAKPKQPTALSPDEIELLLESIALDHLFIETLQTRHRDSLDFHDVSVWGVKSALQAAFDAGLRAAGGSPQQAVHRVRKVHPGNGSAAALQA</sequence>
<evidence type="ECO:0000313" key="3">
    <source>
        <dbReference type="Proteomes" id="UP000197424"/>
    </source>
</evidence>
<dbReference type="RefSeq" id="WP_088862011.1">
    <property type="nucleotide sequence ID" value="NZ_CP022115.1"/>
</dbReference>